<name>T2J7F1_CROWT</name>
<comment type="caution">
    <text evidence="1">The sequence shown here is derived from an EMBL/GenBank/DDBJ whole genome shotgun (WGS) entry which is preliminary data.</text>
</comment>
<dbReference type="AlphaFoldDB" id="T2J7F1"/>
<evidence type="ECO:0000313" key="2">
    <source>
        <dbReference type="Proteomes" id="UP000018198"/>
    </source>
</evidence>
<protein>
    <submittedName>
        <fullName evidence="1">Uncharacterized protein</fullName>
    </submittedName>
</protein>
<reference evidence="1 2" key="1">
    <citation type="submission" date="2013-01" db="EMBL/GenBank/DDBJ databases">
        <authorList>
            <person name="Bench S."/>
        </authorList>
    </citation>
    <scope>NUCLEOTIDE SEQUENCE [LARGE SCALE GENOMIC DNA]</scope>
    <source>
        <strain evidence="1 2">WH 0401</strain>
    </source>
</reference>
<evidence type="ECO:0000313" key="1">
    <source>
        <dbReference type="EMBL" id="CCQ61101.1"/>
    </source>
</evidence>
<dbReference type="EMBL" id="CAQM01000265">
    <property type="protein sequence ID" value="CCQ61101.1"/>
    <property type="molecule type" value="Genomic_DNA"/>
</dbReference>
<sequence length="40" mass="4451">MRRKKSNIPTPIPTTIITNPPHKMILLEVKLANGLLCLAI</sequence>
<reference evidence="1 2" key="2">
    <citation type="submission" date="2013-09" db="EMBL/GenBank/DDBJ databases">
        <title>Whole genome comparison of six Crocosphaera watsonii strains with differing phenotypes.</title>
        <authorList>
            <person name="Bench S.R."/>
            <person name="Heller P."/>
            <person name="Frank I."/>
            <person name="Arciniega M."/>
            <person name="Shilova I.N."/>
            <person name="Zehr J.P."/>
        </authorList>
    </citation>
    <scope>NUCLEOTIDE SEQUENCE [LARGE SCALE GENOMIC DNA]</scope>
    <source>
        <strain evidence="1 2">WH 0401</strain>
    </source>
</reference>
<gene>
    <name evidence="1" type="ORF">CWATWH0401_2961</name>
</gene>
<accession>T2J7F1</accession>
<dbReference type="Proteomes" id="UP000018198">
    <property type="component" value="Unassembled WGS sequence"/>
</dbReference>
<organism evidence="1 2">
    <name type="scientific">Crocosphaera watsonii WH 0401</name>
    <dbReference type="NCBI Taxonomy" id="555881"/>
    <lineage>
        <taxon>Bacteria</taxon>
        <taxon>Bacillati</taxon>
        <taxon>Cyanobacteriota</taxon>
        <taxon>Cyanophyceae</taxon>
        <taxon>Oscillatoriophycideae</taxon>
        <taxon>Chroococcales</taxon>
        <taxon>Aphanothecaceae</taxon>
        <taxon>Crocosphaera</taxon>
    </lineage>
</organism>
<proteinExistence type="predicted"/>